<dbReference type="RefSeq" id="WP_121889274.1">
    <property type="nucleotide sequence ID" value="NZ_PENI01000006.1"/>
</dbReference>
<sequence>MRGASAGDRSGTGRRRRTAAALTAVALAAGAIVTGAGAAQAKPQPQDCGAGRAAYACVRPGELLDVTLGELHPTQSAVGYDEIYYKLGRYRLDKDVAAGDFNKRFDDWCEANGQGETASARPGARLDDPASFSCTVPLGQETADSVAPMKTAVVGPGGKLYLTDGHHTFTVFDELPDGGDDLHVRVRITDNFSSLSTAAFWQRMTDEKKVWLRDENDRPITVGQLPDRLGLAHFHDDAYRSLVYFTRDIGYAVPDDASEFLEFSWGSWLRGRLPVKPSQLNDSAPYLSLVKQASQAMVALADDDLVAGGRTAAELGKMAEWNDGKKETGGEFAKLSRAITEAKPGKLAYALGFKADVAPAPSCTTTLTGTRSGPLTVGSGVTCLDRARLTGPVTVRAGASLISRGSTVSGPVAASGARTVQLCGTTVNGPVSITRTDGPVLLGGPGCTADAVTGPVALTGNTGGVTVSGGTVTGPLACSANSPAPSDAGKPVTVRGPRSGQCATL</sequence>
<organism evidence="2 3">
    <name type="scientific">Streptomyces shenzhenensis</name>
    <dbReference type="NCBI Taxonomy" id="943815"/>
    <lineage>
        <taxon>Bacteria</taxon>
        <taxon>Bacillati</taxon>
        <taxon>Actinomycetota</taxon>
        <taxon>Actinomycetes</taxon>
        <taxon>Kitasatosporales</taxon>
        <taxon>Streptomycetaceae</taxon>
        <taxon>Streptomyces</taxon>
    </lineage>
</organism>
<accession>A0A3M0I9B9</accession>
<dbReference type="SUPFAM" id="SSF110849">
    <property type="entry name" value="ParB/Sulfiredoxin"/>
    <property type="match status" value="1"/>
</dbReference>
<dbReference type="InterPro" id="IPR036086">
    <property type="entry name" value="ParB/Sulfiredoxin_sf"/>
</dbReference>
<comment type="caution">
    <text evidence="2">The sequence shown here is derived from an EMBL/GenBank/DDBJ whole genome shotgun (WGS) entry which is preliminary data.</text>
</comment>
<name>A0A3M0I9B9_9ACTN</name>
<dbReference type="Proteomes" id="UP000270471">
    <property type="component" value="Unassembled WGS sequence"/>
</dbReference>
<dbReference type="Gene3D" id="1.10.8.10">
    <property type="entry name" value="DNA helicase RuvA subunit, C-terminal domain"/>
    <property type="match status" value="1"/>
</dbReference>
<evidence type="ECO:0000313" key="3">
    <source>
        <dbReference type="Proteomes" id="UP000270471"/>
    </source>
</evidence>
<evidence type="ECO:0000256" key="1">
    <source>
        <dbReference type="SAM" id="MobiDB-lite"/>
    </source>
</evidence>
<protein>
    <submittedName>
        <fullName evidence="2">Chromosome partitioning protein ParB</fullName>
    </submittedName>
</protein>
<dbReference type="InterPro" id="IPR014956">
    <property type="entry name" value="ParBc_2"/>
</dbReference>
<dbReference type="Gene3D" id="3.90.1530.10">
    <property type="entry name" value="Conserved hypothetical protein from pyrococcus furiosus pfu- 392566-001, ParB domain"/>
    <property type="match status" value="1"/>
</dbReference>
<proteinExistence type="predicted"/>
<dbReference type="EMBL" id="PENI01000006">
    <property type="protein sequence ID" value="RMB85455.1"/>
    <property type="molecule type" value="Genomic_DNA"/>
</dbReference>
<keyword evidence="3" id="KW-1185">Reference proteome</keyword>
<reference evidence="2 3" key="1">
    <citation type="submission" date="2017-11" db="EMBL/GenBank/DDBJ databases">
        <title>Draft genome of actinobacteria isolated from guarana (Paullinia cupana (Mart.) Ducke.</title>
        <authorList>
            <person name="Siqueira K.A."/>
            <person name="Liotti R.G."/>
            <person name="Mendes T.A.O."/>
            <person name="Soares M.A."/>
        </authorList>
    </citation>
    <scope>NUCLEOTIDE SEQUENCE [LARGE SCALE GENOMIC DNA]</scope>
    <source>
        <strain evidence="2 3">193</strain>
    </source>
</reference>
<dbReference type="OrthoDB" id="323572at2"/>
<gene>
    <name evidence="2" type="ORF">CTZ28_11635</name>
</gene>
<evidence type="ECO:0000313" key="2">
    <source>
        <dbReference type="EMBL" id="RMB85455.1"/>
    </source>
</evidence>
<dbReference type="AlphaFoldDB" id="A0A3M0I9B9"/>
<dbReference type="CDD" id="cd16390">
    <property type="entry name" value="ParB_N_Srx_like"/>
    <property type="match status" value="1"/>
</dbReference>
<dbReference type="Pfam" id="PF08857">
    <property type="entry name" value="ParBc_2"/>
    <property type="match status" value="1"/>
</dbReference>
<feature type="region of interest" description="Disordered" evidence="1">
    <location>
        <begin position="481"/>
        <end position="505"/>
    </location>
</feature>